<protein>
    <submittedName>
        <fullName evidence="2">Glycosyltransferase family 2 protein</fullName>
    </submittedName>
</protein>
<dbReference type="Gene3D" id="3.90.550.10">
    <property type="entry name" value="Spore Coat Polysaccharide Biosynthesis Protein SpsA, Chain A"/>
    <property type="match status" value="1"/>
</dbReference>
<dbReference type="EMBL" id="JACRDE010000155">
    <property type="protein sequence ID" value="MBI5248897.1"/>
    <property type="molecule type" value="Genomic_DNA"/>
</dbReference>
<name>A0A9D6V057_9BACT</name>
<organism evidence="2 3">
    <name type="scientific">Desulfomonile tiedjei</name>
    <dbReference type="NCBI Taxonomy" id="2358"/>
    <lineage>
        <taxon>Bacteria</taxon>
        <taxon>Pseudomonadati</taxon>
        <taxon>Thermodesulfobacteriota</taxon>
        <taxon>Desulfomonilia</taxon>
        <taxon>Desulfomonilales</taxon>
        <taxon>Desulfomonilaceae</taxon>
        <taxon>Desulfomonile</taxon>
    </lineage>
</organism>
<accession>A0A9D6V057</accession>
<dbReference type="SUPFAM" id="SSF53448">
    <property type="entry name" value="Nucleotide-diphospho-sugar transferases"/>
    <property type="match status" value="1"/>
</dbReference>
<dbReference type="InterPro" id="IPR050834">
    <property type="entry name" value="Glycosyltransf_2"/>
</dbReference>
<dbReference type="PANTHER" id="PTHR43685">
    <property type="entry name" value="GLYCOSYLTRANSFERASE"/>
    <property type="match status" value="1"/>
</dbReference>
<dbReference type="PANTHER" id="PTHR43685:SF2">
    <property type="entry name" value="GLYCOSYLTRANSFERASE 2-LIKE DOMAIN-CONTAINING PROTEIN"/>
    <property type="match status" value="1"/>
</dbReference>
<proteinExistence type="predicted"/>
<evidence type="ECO:0000313" key="2">
    <source>
        <dbReference type="EMBL" id="MBI5248897.1"/>
    </source>
</evidence>
<dbReference type="AlphaFoldDB" id="A0A9D6V057"/>
<feature type="non-terminal residue" evidence="2">
    <location>
        <position position="180"/>
    </location>
</feature>
<dbReference type="Pfam" id="PF00535">
    <property type="entry name" value="Glycos_transf_2"/>
    <property type="match status" value="1"/>
</dbReference>
<reference evidence="2" key="1">
    <citation type="submission" date="2020-07" db="EMBL/GenBank/DDBJ databases">
        <title>Huge and variable diversity of episymbiotic CPR bacteria and DPANN archaea in groundwater ecosystems.</title>
        <authorList>
            <person name="He C.Y."/>
            <person name="Keren R."/>
            <person name="Whittaker M."/>
            <person name="Farag I.F."/>
            <person name="Doudna J."/>
            <person name="Cate J.H.D."/>
            <person name="Banfield J.F."/>
        </authorList>
    </citation>
    <scope>NUCLEOTIDE SEQUENCE</scope>
    <source>
        <strain evidence="2">NC_groundwater_1664_Pr3_B-0.1um_52_9</strain>
    </source>
</reference>
<dbReference type="Proteomes" id="UP000807825">
    <property type="component" value="Unassembled WGS sequence"/>
</dbReference>
<dbReference type="InterPro" id="IPR029044">
    <property type="entry name" value="Nucleotide-diphossugar_trans"/>
</dbReference>
<gene>
    <name evidence="2" type="ORF">HY912_05330</name>
</gene>
<dbReference type="CDD" id="cd00761">
    <property type="entry name" value="Glyco_tranf_GTA_type"/>
    <property type="match status" value="1"/>
</dbReference>
<sequence>MTIGPSEKKPLVSVVIPSYNHELYVRAAIESVLDSSVKNFEILVVDDGSTDQSVKIVNEMKDPRLKLFTQKNMGAHEAINRGVSLAAAPWIAILNSDDRFHPRKLEMHLELHASNPHLEASASRVRYIYEDGKPVPSDGYLAWRYGEAKRSYSGGKSLWISLIQTNHLVTTSSLFIGKAS</sequence>
<feature type="domain" description="Glycosyltransferase 2-like" evidence="1">
    <location>
        <begin position="13"/>
        <end position="145"/>
    </location>
</feature>
<dbReference type="InterPro" id="IPR001173">
    <property type="entry name" value="Glyco_trans_2-like"/>
</dbReference>
<evidence type="ECO:0000259" key="1">
    <source>
        <dbReference type="Pfam" id="PF00535"/>
    </source>
</evidence>
<evidence type="ECO:0000313" key="3">
    <source>
        <dbReference type="Proteomes" id="UP000807825"/>
    </source>
</evidence>
<comment type="caution">
    <text evidence="2">The sequence shown here is derived from an EMBL/GenBank/DDBJ whole genome shotgun (WGS) entry which is preliminary data.</text>
</comment>